<proteinExistence type="predicted"/>
<dbReference type="AlphaFoldDB" id="A0A2C9U9E0"/>
<protein>
    <recommendedName>
        <fullName evidence="2">Ty3 transposon capsid-like protein domain-containing protein</fullName>
    </recommendedName>
</protein>
<evidence type="ECO:0000313" key="3">
    <source>
        <dbReference type="EMBL" id="OAY26620.1"/>
    </source>
</evidence>
<dbReference type="PANTHER" id="PTHR15503">
    <property type="entry name" value="LDOC1 RELATED"/>
    <property type="match status" value="1"/>
</dbReference>
<gene>
    <name evidence="3" type="ORF">MANES_16G061500</name>
</gene>
<name>A0A2C9U9E0_MANES</name>
<accession>A0A2C9U9E0</accession>
<feature type="compositionally biased region" description="Polar residues" evidence="1">
    <location>
        <begin position="59"/>
        <end position="69"/>
    </location>
</feature>
<feature type="region of interest" description="Disordered" evidence="1">
    <location>
        <begin position="44"/>
        <end position="69"/>
    </location>
</feature>
<evidence type="ECO:0000256" key="1">
    <source>
        <dbReference type="SAM" id="MobiDB-lite"/>
    </source>
</evidence>
<dbReference type="InterPro" id="IPR032567">
    <property type="entry name" value="RTL1-rel"/>
</dbReference>
<dbReference type="EMBL" id="CM004402">
    <property type="protein sequence ID" value="OAY26620.1"/>
    <property type="molecule type" value="Genomic_DNA"/>
</dbReference>
<dbReference type="Gene3D" id="2.40.70.10">
    <property type="entry name" value="Acid Proteases"/>
    <property type="match status" value="1"/>
</dbReference>
<reference evidence="3" key="1">
    <citation type="submission" date="2016-02" db="EMBL/GenBank/DDBJ databases">
        <title>WGS assembly of Manihot esculenta.</title>
        <authorList>
            <person name="Bredeson J.V."/>
            <person name="Prochnik S.E."/>
            <person name="Lyons J.B."/>
            <person name="Schmutz J."/>
            <person name="Grimwood J."/>
            <person name="Vrebalov J."/>
            <person name="Bart R.S."/>
            <person name="Amuge T."/>
            <person name="Ferguson M.E."/>
            <person name="Green R."/>
            <person name="Putnam N."/>
            <person name="Stites J."/>
            <person name="Rounsley S."/>
            <person name="Rokhsar D.S."/>
        </authorList>
    </citation>
    <scope>NUCLEOTIDE SEQUENCE [LARGE SCALE GENOMIC DNA]</scope>
    <source>
        <tissue evidence="3">Leaf</tissue>
    </source>
</reference>
<organism evidence="3">
    <name type="scientific">Manihot esculenta</name>
    <name type="common">Cassava</name>
    <name type="synonym">Jatropha manihot</name>
    <dbReference type="NCBI Taxonomy" id="3983"/>
    <lineage>
        <taxon>Eukaryota</taxon>
        <taxon>Viridiplantae</taxon>
        <taxon>Streptophyta</taxon>
        <taxon>Embryophyta</taxon>
        <taxon>Tracheophyta</taxon>
        <taxon>Spermatophyta</taxon>
        <taxon>Magnoliopsida</taxon>
        <taxon>eudicotyledons</taxon>
        <taxon>Gunneridae</taxon>
        <taxon>Pentapetalae</taxon>
        <taxon>rosids</taxon>
        <taxon>fabids</taxon>
        <taxon>Malpighiales</taxon>
        <taxon>Euphorbiaceae</taxon>
        <taxon>Crotonoideae</taxon>
        <taxon>Manihoteae</taxon>
        <taxon>Manihot</taxon>
    </lineage>
</organism>
<dbReference type="Pfam" id="PF19259">
    <property type="entry name" value="Ty3_capsid"/>
    <property type="match status" value="1"/>
</dbReference>
<dbReference type="InterPro" id="IPR045358">
    <property type="entry name" value="Ty3_capsid"/>
</dbReference>
<dbReference type="PANTHER" id="PTHR15503:SF22">
    <property type="entry name" value="TRANSPOSON TY3-I GAG POLYPROTEIN"/>
    <property type="match status" value="1"/>
</dbReference>
<feature type="domain" description="Ty3 transposon capsid-like protein" evidence="2">
    <location>
        <begin position="100"/>
        <end position="236"/>
    </location>
</feature>
<dbReference type="InterPro" id="IPR021109">
    <property type="entry name" value="Peptidase_aspartic_dom_sf"/>
</dbReference>
<evidence type="ECO:0000259" key="2">
    <source>
        <dbReference type="Pfam" id="PF19259"/>
    </source>
</evidence>
<dbReference type="Pfam" id="PF13650">
    <property type="entry name" value="Asp_protease_2"/>
    <property type="match status" value="1"/>
</dbReference>
<sequence>MDQRVELLEQSVQSLSGGQEGIAKRLEELFSQLNSRMDRLSIQSSPGKGVEYEAHTPESRTNLTRSGSTSYTPKLVKLDFPRFDEKEDPSSWVCRAEQFFQFHHTLDDERVEIASFHLVGDAQLWYQLLKQENPVITWADFKEGFYARYGPNQLVDYFGELSKLQQRRTVQMYQTQFEKLLAKVGPLSQARQVGCFVSGLISSIRTNVQANRPKSLSEAIALARLYEARNSVQVKGTSTTSRPAFQTSRPSPVISQLAANPIKRLTWEELNERKKLGLCFKCNEKFGLGHRCKKLFSIQAVLEESDDDMEMEIEEQDQTEVPAISLHAISGFEGPDKMRLRGKLANQFGTILVDSGSTHNFVSEKFARKAGIEPTTSKKIKVLVASGEELMSSGSSNYCRFIHFTFGRL</sequence>
<dbReference type="CDD" id="cd00303">
    <property type="entry name" value="retropepsin_like"/>
    <property type="match status" value="1"/>
</dbReference>